<proteinExistence type="inferred from homology"/>
<dbReference type="eggNOG" id="COG0698">
    <property type="taxonomic scope" value="Bacteria"/>
</dbReference>
<dbReference type="InterPro" id="IPR036569">
    <property type="entry name" value="RpiB_LacA_LacB_sf"/>
</dbReference>
<dbReference type="RefSeq" id="WP_060823435.1">
    <property type="nucleotide sequence ID" value="NZ_AP014657.1"/>
</dbReference>
<dbReference type="NCBIfam" id="TIGR00689">
    <property type="entry name" value="rpiB_lacA_lacB"/>
    <property type="match status" value="1"/>
</dbReference>
<evidence type="ECO:0000313" key="6">
    <source>
        <dbReference type="Proteomes" id="UP001162175"/>
    </source>
</evidence>
<feature type="binding site" evidence="3">
    <location>
        <position position="139"/>
    </location>
    <ligand>
        <name>D-ribulose 5-phosphate</name>
        <dbReference type="ChEBI" id="CHEBI:58121"/>
    </ligand>
</feature>
<dbReference type="SUPFAM" id="SSF89623">
    <property type="entry name" value="Ribose/Galactose isomerase RpiB/AlsB"/>
    <property type="match status" value="1"/>
</dbReference>
<dbReference type="InterPro" id="IPR003500">
    <property type="entry name" value="RpiB_LacA_LacB"/>
</dbReference>
<dbReference type="PIRSF" id="PIRSF005384">
    <property type="entry name" value="RpiB_LacA_B"/>
    <property type="match status" value="1"/>
</dbReference>
<dbReference type="NCBIfam" id="NF004051">
    <property type="entry name" value="PRK05571.1"/>
    <property type="match status" value="1"/>
</dbReference>
<dbReference type="Proteomes" id="UP001432074">
    <property type="component" value="Chromosome"/>
</dbReference>
<name>A0A0C6G280_MYCAR</name>
<feature type="active site" description="Proton donor" evidence="2">
    <location>
        <position position="105"/>
    </location>
</feature>
<dbReference type="GO" id="GO:0019316">
    <property type="term" value="P:D-allose catabolic process"/>
    <property type="evidence" value="ECO:0007669"/>
    <property type="project" value="TreeGrafter"/>
</dbReference>
<dbReference type="GO" id="GO:0009052">
    <property type="term" value="P:pentose-phosphate shunt, non-oxidative branch"/>
    <property type="evidence" value="ECO:0007669"/>
    <property type="project" value="TreeGrafter"/>
</dbReference>
<keyword evidence="4" id="KW-0413">Isomerase</keyword>
<accession>A0A0C6G280</accession>
<protein>
    <submittedName>
        <fullName evidence="4">RpiB/LacA/LacB family sugar-phosphate isomerase</fullName>
    </submittedName>
</protein>
<gene>
    <name evidence="4" type="ORF">DCBHLPFO_00064</name>
    <name evidence="5" type="ORF">V2E25_03225</name>
</gene>
<feature type="binding site" evidence="3">
    <location>
        <position position="143"/>
    </location>
    <ligand>
        <name>D-ribulose 5-phosphate</name>
        <dbReference type="ChEBI" id="CHEBI:58121"/>
    </ligand>
</feature>
<dbReference type="EMBL" id="JAPFAR010000001">
    <property type="protein sequence ID" value="MDI3349291.1"/>
    <property type="molecule type" value="Genomic_DNA"/>
</dbReference>
<dbReference type="GO" id="GO:0004751">
    <property type="term" value="F:ribose-5-phosphate isomerase activity"/>
    <property type="evidence" value="ECO:0007669"/>
    <property type="project" value="TreeGrafter"/>
</dbReference>
<dbReference type="PANTHER" id="PTHR30345:SF0">
    <property type="entry name" value="DNA DAMAGE-REPAIR_TOLERATION PROTEIN DRT102"/>
    <property type="match status" value="1"/>
</dbReference>
<feature type="active site" description="Proton acceptor" evidence="2">
    <location>
        <position position="72"/>
    </location>
</feature>
<keyword evidence="7" id="KW-1185">Reference proteome</keyword>
<dbReference type="Proteomes" id="UP001162175">
    <property type="component" value="Unassembled WGS sequence"/>
</dbReference>
<reference evidence="4" key="1">
    <citation type="submission" date="2022-11" db="EMBL/GenBank/DDBJ databases">
        <title>Draft genome of Mycoplasma arginini isolated from fly.</title>
        <authorList>
            <person name="Severgnini M."/>
            <person name="Gioia G."/>
            <person name="Cremonesi P."/>
            <person name="Moroni P."/>
            <person name="Addis M.F."/>
            <person name="Castiglioni B."/>
        </authorList>
    </citation>
    <scope>NUCLEOTIDE SEQUENCE</scope>
    <source>
        <strain evidence="4">QMP CG1-1632</strain>
    </source>
</reference>
<dbReference type="GeneID" id="80703573"/>
<evidence type="ECO:0000313" key="5">
    <source>
        <dbReference type="EMBL" id="WVN21969.1"/>
    </source>
</evidence>
<dbReference type="Pfam" id="PF02502">
    <property type="entry name" value="LacAB_rpiB"/>
    <property type="match status" value="1"/>
</dbReference>
<organism evidence="4 6">
    <name type="scientific">Mycoplasmopsis arginini</name>
    <name type="common">Mycoplasma arginini</name>
    <dbReference type="NCBI Taxonomy" id="2094"/>
    <lineage>
        <taxon>Bacteria</taxon>
        <taxon>Bacillati</taxon>
        <taxon>Mycoplasmatota</taxon>
        <taxon>Mycoplasmoidales</taxon>
        <taxon>Metamycoplasmataceae</taxon>
        <taxon>Mycoplasmopsis</taxon>
    </lineage>
</organism>
<dbReference type="OrthoDB" id="1778624at2"/>
<evidence type="ECO:0000313" key="7">
    <source>
        <dbReference type="Proteomes" id="UP001432074"/>
    </source>
</evidence>
<feature type="binding site" evidence="3">
    <location>
        <begin position="11"/>
        <end position="12"/>
    </location>
    <ligand>
        <name>D-ribulose 5-phosphate</name>
        <dbReference type="ChEBI" id="CHEBI:58121"/>
    </ligand>
</feature>
<feature type="binding site" evidence="3">
    <location>
        <begin position="73"/>
        <end position="77"/>
    </location>
    <ligand>
        <name>D-ribulose 5-phosphate</name>
        <dbReference type="ChEBI" id="CHEBI:58121"/>
    </ligand>
</feature>
<dbReference type="PANTHER" id="PTHR30345">
    <property type="entry name" value="RIBOSE-5-PHOSPHATE ISOMERASE B"/>
    <property type="match status" value="1"/>
</dbReference>
<feature type="binding site" evidence="3">
    <location>
        <position position="116"/>
    </location>
    <ligand>
        <name>D-ribulose 5-phosphate</name>
        <dbReference type="ChEBI" id="CHEBI:58121"/>
    </ligand>
</feature>
<evidence type="ECO:0000256" key="1">
    <source>
        <dbReference type="ARBA" id="ARBA00008754"/>
    </source>
</evidence>
<dbReference type="KEGG" id="marg:MARG145_0580"/>
<evidence type="ECO:0000256" key="2">
    <source>
        <dbReference type="PIRSR" id="PIRSR005384-1"/>
    </source>
</evidence>
<dbReference type="Gene3D" id="3.40.1400.10">
    <property type="entry name" value="Sugar-phosphate isomerase, RpiB/LacA/LacB"/>
    <property type="match status" value="1"/>
</dbReference>
<evidence type="ECO:0000256" key="3">
    <source>
        <dbReference type="PIRSR" id="PIRSR005384-2"/>
    </source>
</evidence>
<evidence type="ECO:0000313" key="4">
    <source>
        <dbReference type="EMBL" id="MDI3349291.1"/>
    </source>
</evidence>
<dbReference type="EMBL" id="CP143577">
    <property type="protein sequence ID" value="WVN21969.1"/>
    <property type="molecule type" value="Genomic_DNA"/>
</dbReference>
<reference evidence="5" key="2">
    <citation type="submission" date="2024-01" db="EMBL/GenBank/DDBJ databases">
        <title>Complete genome sequence of Mycoplasma arginini type strain G 230.</title>
        <authorList>
            <person name="Spergser J."/>
        </authorList>
    </citation>
    <scope>NUCLEOTIDE SEQUENCE</scope>
    <source>
        <strain evidence="5">NCTC 10129</strain>
    </source>
</reference>
<dbReference type="AlphaFoldDB" id="A0A0C6G280"/>
<sequence length="154" mass="17221">MGKNIVKITSDHAGHNAKMELADRLENQGYQVELFGSKSESEPISYAEVGAEFAKEVKKDLNRDDTKFVAFCGSGIGISMALNRFKNIRCARVTNEEEARLSKAHNNSNILCMGGRLLSGNEVENMFHTWENTEFEGGRHIARINKLDELGQDE</sequence>
<feature type="binding site" evidence="3">
    <location>
        <position position="106"/>
    </location>
    <ligand>
        <name>D-ribulose 5-phosphate</name>
        <dbReference type="ChEBI" id="CHEBI:58121"/>
    </ligand>
</feature>
<comment type="similarity">
    <text evidence="1">Belongs to the LacAB/RpiB family.</text>
</comment>